<accession>A0A9N9K1Z1</accession>
<dbReference type="Proteomes" id="UP000789405">
    <property type="component" value="Unassembled WGS sequence"/>
</dbReference>
<dbReference type="EMBL" id="CAJVPY010042095">
    <property type="protein sequence ID" value="CAG8807090.1"/>
    <property type="molecule type" value="Genomic_DNA"/>
</dbReference>
<gene>
    <name evidence="1" type="ORF">DERYTH_LOCUS24598</name>
</gene>
<keyword evidence="2" id="KW-1185">Reference proteome</keyword>
<evidence type="ECO:0000313" key="2">
    <source>
        <dbReference type="Proteomes" id="UP000789405"/>
    </source>
</evidence>
<organism evidence="1 2">
    <name type="scientific">Dentiscutata erythropus</name>
    <dbReference type="NCBI Taxonomy" id="1348616"/>
    <lineage>
        <taxon>Eukaryota</taxon>
        <taxon>Fungi</taxon>
        <taxon>Fungi incertae sedis</taxon>
        <taxon>Mucoromycota</taxon>
        <taxon>Glomeromycotina</taxon>
        <taxon>Glomeromycetes</taxon>
        <taxon>Diversisporales</taxon>
        <taxon>Gigasporaceae</taxon>
        <taxon>Dentiscutata</taxon>
    </lineage>
</organism>
<evidence type="ECO:0000313" key="1">
    <source>
        <dbReference type="EMBL" id="CAG8807090.1"/>
    </source>
</evidence>
<comment type="caution">
    <text evidence="1">The sequence shown here is derived from an EMBL/GenBank/DDBJ whole genome shotgun (WGS) entry which is preliminary data.</text>
</comment>
<protein>
    <submittedName>
        <fullName evidence="1">17430_t:CDS:1</fullName>
    </submittedName>
</protein>
<proteinExistence type="predicted"/>
<reference evidence="1" key="1">
    <citation type="submission" date="2021-06" db="EMBL/GenBank/DDBJ databases">
        <authorList>
            <person name="Kallberg Y."/>
            <person name="Tangrot J."/>
            <person name="Rosling A."/>
        </authorList>
    </citation>
    <scope>NUCLEOTIDE SEQUENCE</scope>
    <source>
        <strain evidence="1">MA453B</strain>
    </source>
</reference>
<feature type="non-terminal residue" evidence="1">
    <location>
        <position position="1"/>
    </location>
</feature>
<name>A0A9N9K1Z1_9GLOM</name>
<dbReference type="AlphaFoldDB" id="A0A9N9K1Z1"/>
<feature type="non-terminal residue" evidence="1">
    <location>
        <position position="74"/>
    </location>
</feature>
<sequence>FLANKIEISYADNSAHQFCFQKLGSSEDLDFASKLSSEIDKLLEVSSDPHKDDKIFKVKYEELHMFSMSEDIII</sequence>
<dbReference type="OrthoDB" id="2481818at2759"/>